<feature type="transmembrane region" description="Helical" evidence="8">
    <location>
        <begin position="76"/>
        <end position="100"/>
    </location>
</feature>
<name>A0A3M8D2R1_9BACL</name>
<dbReference type="GO" id="GO:0005886">
    <property type="term" value="C:plasma membrane"/>
    <property type="evidence" value="ECO:0007669"/>
    <property type="project" value="UniProtKB-SubCell"/>
</dbReference>
<evidence type="ECO:0000256" key="4">
    <source>
        <dbReference type="ARBA" id="ARBA00022692"/>
    </source>
</evidence>
<feature type="transmembrane region" description="Helical" evidence="8">
    <location>
        <begin position="45"/>
        <end position="64"/>
    </location>
</feature>
<evidence type="ECO:0000313" key="9">
    <source>
        <dbReference type="EMBL" id="RNB82312.1"/>
    </source>
</evidence>
<keyword evidence="5 8" id="KW-1133">Transmembrane helix</keyword>
<dbReference type="AlphaFoldDB" id="A0A3M8D2R1"/>
<reference evidence="9 10" key="1">
    <citation type="submission" date="2018-10" db="EMBL/GenBank/DDBJ databases">
        <title>Phylogenomics of Brevibacillus.</title>
        <authorList>
            <person name="Dunlap C."/>
        </authorList>
    </citation>
    <scope>NUCLEOTIDE SEQUENCE [LARGE SCALE GENOMIC DNA]</scope>
    <source>
        <strain evidence="9 10">JCM 15716</strain>
    </source>
</reference>
<evidence type="ECO:0000256" key="5">
    <source>
        <dbReference type="ARBA" id="ARBA00022989"/>
    </source>
</evidence>
<dbReference type="RefSeq" id="WP_122920390.1">
    <property type="nucleotide sequence ID" value="NZ_RHHQ01000020.1"/>
</dbReference>
<protein>
    <submittedName>
        <fullName evidence="9">TrkH family potassium uptake protein</fullName>
    </submittedName>
</protein>
<evidence type="ECO:0000313" key="10">
    <source>
        <dbReference type="Proteomes" id="UP000271031"/>
    </source>
</evidence>
<dbReference type="EMBL" id="RHHQ01000020">
    <property type="protein sequence ID" value="RNB82312.1"/>
    <property type="molecule type" value="Genomic_DNA"/>
</dbReference>
<evidence type="ECO:0000256" key="6">
    <source>
        <dbReference type="ARBA" id="ARBA00023065"/>
    </source>
</evidence>
<feature type="transmembrane region" description="Helical" evidence="8">
    <location>
        <begin position="233"/>
        <end position="256"/>
    </location>
</feature>
<evidence type="ECO:0000256" key="7">
    <source>
        <dbReference type="ARBA" id="ARBA00023136"/>
    </source>
</evidence>
<feature type="transmembrane region" description="Helical" evidence="8">
    <location>
        <begin position="159"/>
        <end position="179"/>
    </location>
</feature>
<keyword evidence="10" id="KW-1185">Reference proteome</keyword>
<evidence type="ECO:0000256" key="8">
    <source>
        <dbReference type="SAM" id="Phobius"/>
    </source>
</evidence>
<comment type="subcellular location">
    <subcellularLocation>
        <location evidence="1">Cell membrane</location>
        <topology evidence="1">Multi-pass membrane protein</topology>
    </subcellularLocation>
</comment>
<feature type="transmembrane region" description="Helical" evidence="8">
    <location>
        <begin position="12"/>
        <end position="33"/>
    </location>
</feature>
<keyword evidence="2" id="KW-0813">Transport</keyword>
<feature type="transmembrane region" description="Helical" evidence="8">
    <location>
        <begin position="317"/>
        <end position="335"/>
    </location>
</feature>
<feature type="transmembrane region" description="Helical" evidence="8">
    <location>
        <begin position="199"/>
        <end position="221"/>
    </location>
</feature>
<keyword evidence="6" id="KW-0406">Ion transport</keyword>
<accession>A0A3M8D2R1</accession>
<feature type="transmembrane region" description="Helical" evidence="8">
    <location>
        <begin position="356"/>
        <end position="376"/>
    </location>
</feature>
<evidence type="ECO:0000256" key="3">
    <source>
        <dbReference type="ARBA" id="ARBA00022475"/>
    </source>
</evidence>
<organism evidence="9 10">
    <name type="scientific">Brevibacillus fluminis</name>
    <dbReference type="NCBI Taxonomy" id="511487"/>
    <lineage>
        <taxon>Bacteria</taxon>
        <taxon>Bacillati</taxon>
        <taxon>Bacillota</taxon>
        <taxon>Bacilli</taxon>
        <taxon>Bacillales</taxon>
        <taxon>Paenibacillaceae</taxon>
        <taxon>Brevibacillus</taxon>
    </lineage>
</organism>
<keyword evidence="3" id="KW-1003">Cell membrane</keyword>
<keyword evidence="4 8" id="KW-0812">Transmembrane</keyword>
<dbReference type="GO" id="GO:0030001">
    <property type="term" value="P:metal ion transport"/>
    <property type="evidence" value="ECO:0007669"/>
    <property type="project" value="UniProtKB-ARBA"/>
</dbReference>
<comment type="caution">
    <text evidence="9">The sequence shown here is derived from an EMBL/GenBank/DDBJ whole genome shotgun (WGS) entry which is preliminary data.</text>
</comment>
<dbReference type="GO" id="GO:0008324">
    <property type="term" value="F:monoatomic cation transmembrane transporter activity"/>
    <property type="evidence" value="ECO:0007669"/>
    <property type="project" value="InterPro"/>
</dbReference>
<dbReference type="Proteomes" id="UP000271031">
    <property type="component" value="Unassembled WGS sequence"/>
</dbReference>
<sequence length="452" mass="50520">MPPKSKKRRLNSVQIIVCFYICSVLISSLLLWMPIFHKPGVQLTYLDALFTASSAISVTGLSVIQIDLFFNHAGIILLALLFQVGGIGIMTLGTFFWLLFRQKIGLEQRIWIATDHNRPKLAGMVDLMRNILLLAVIIEVAGTLLLGSYLLLRGYVDHWYMAFFHGFFASVSAFTNAGFDLYGNSLLDFSHDYVFQTIHMLLIICGAIGFPVLIELQHYVLHRRVKPRFTFSLFTKVTTATFFTLLVAGALLFYLFERGAFLADKGFIPSVFYSLFQSVSARSAGLTTMDISMLSTPTLIMMSLLMFIGASPSSVGGGIRTTTFFILYATILSYMRGYKRVKVFGRELADDDILRSFLVFFFAISLVIAAVILLAWTEGLPMEQLLFEVCSAFGTTGMSTGITASLSPTGKIIMIVLMVIGRIGIINMLLFLKKDDQITHYRYPTERIIIGQ</sequence>
<evidence type="ECO:0000256" key="2">
    <source>
        <dbReference type="ARBA" id="ARBA00022448"/>
    </source>
</evidence>
<feature type="transmembrane region" description="Helical" evidence="8">
    <location>
        <begin position="412"/>
        <end position="432"/>
    </location>
</feature>
<proteinExistence type="predicted"/>
<gene>
    <name evidence="9" type="ORF">EDM56_23590</name>
</gene>
<dbReference type="OrthoDB" id="9810952at2"/>
<dbReference type="InterPro" id="IPR003445">
    <property type="entry name" value="Cat_transpt"/>
</dbReference>
<dbReference type="PANTHER" id="PTHR32024:SF4">
    <property type="entry name" value="KTR SYSTEM POTASSIUM UPTAKE PROTEIN D"/>
    <property type="match status" value="1"/>
</dbReference>
<dbReference type="Pfam" id="PF02386">
    <property type="entry name" value="TrkH"/>
    <property type="match status" value="1"/>
</dbReference>
<feature type="transmembrane region" description="Helical" evidence="8">
    <location>
        <begin position="131"/>
        <end position="152"/>
    </location>
</feature>
<keyword evidence="7 8" id="KW-0472">Membrane</keyword>
<evidence type="ECO:0000256" key="1">
    <source>
        <dbReference type="ARBA" id="ARBA00004651"/>
    </source>
</evidence>
<dbReference type="PANTHER" id="PTHR32024">
    <property type="entry name" value="TRK SYSTEM POTASSIUM UPTAKE PROTEIN TRKG-RELATED"/>
    <property type="match status" value="1"/>
</dbReference>